<dbReference type="EMBL" id="AE017180">
    <property type="protein sequence ID" value="AAR36169.1"/>
    <property type="molecule type" value="Genomic_DNA"/>
</dbReference>
<dbReference type="KEGG" id="gsu:GSU2775"/>
<evidence type="ECO:0000313" key="3">
    <source>
        <dbReference type="Proteomes" id="UP000000577"/>
    </source>
</evidence>
<evidence type="ECO:0000313" key="2">
    <source>
        <dbReference type="EMBL" id="AAR36169.1"/>
    </source>
</evidence>
<protein>
    <submittedName>
        <fullName evidence="2">Uncharacterized protein</fullName>
    </submittedName>
</protein>
<accession>Q749G8</accession>
<proteinExistence type="predicted"/>
<dbReference type="EnsemblBacteria" id="AAR36169">
    <property type="protein sequence ID" value="AAR36169"/>
    <property type="gene ID" value="GSU2775"/>
</dbReference>
<dbReference type="AlphaFoldDB" id="Q749G8"/>
<organism evidence="2 3">
    <name type="scientific">Geobacter sulfurreducens (strain ATCC 51573 / DSM 12127 / PCA)</name>
    <dbReference type="NCBI Taxonomy" id="243231"/>
    <lineage>
        <taxon>Bacteria</taxon>
        <taxon>Pseudomonadati</taxon>
        <taxon>Thermodesulfobacteriota</taxon>
        <taxon>Desulfuromonadia</taxon>
        <taxon>Geobacterales</taxon>
        <taxon>Geobacteraceae</taxon>
        <taxon>Geobacter</taxon>
    </lineage>
</organism>
<gene>
    <name evidence="2" type="ordered locus">GSU2775</name>
</gene>
<evidence type="ECO:0000256" key="1">
    <source>
        <dbReference type="SAM" id="MobiDB-lite"/>
    </source>
</evidence>
<reference evidence="2 3" key="1">
    <citation type="journal article" date="2003" name="Science">
        <title>Genome of Geobacter sulfurreducens: metal reduction in subsurface environments.</title>
        <authorList>
            <person name="Methe B.A."/>
            <person name="Nelson K.E."/>
            <person name="Eisen J.A."/>
            <person name="Paulsen I.T."/>
            <person name="Nelson W."/>
            <person name="Heidelberg J.F."/>
            <person name="Wu D."/>
            <person name="Wu M."/>
            <person name="Ward N."/>
            <person name="Beanan M.J."/>
            <person name="Dodson R.J."/>
            <person name="Madupu R."/>
            <person name="Brinkac L.M."/>
            <person name="Daugherty S.C."/>
            <person name="DeBoy R.T."/>
            <person name="Durkin A.S."/>
            <person name="Gwinn M."/>
            <person name="Kolonay J.F."/>
            <person name="Sullivan S.A."/>
            <person name="Haft D.H."/>
            <person name="Selengut J."/>
            <person name="Davidsen T.M."/>
            <person name="Zafar N."/>
            <person name="White O."/>
            <person name="Tran B."/>
            <person name="Romero C."/>
            <person name="Forberger H.A."/>
            <person name="Weidman J."/>
            <person name="Khouri H."/>
            <person name="Feldblyum T.V."/>
            <person name="Utterback T.R."/>
            <person name="Van Aken S.E."/>
            <person name="Lovley D.R."/>
            <person name="Fraser C.M."/>
        </authorList>
    </citation>
    <scope>NUCLEOTIDE SEQUENCE [LARGE SCALE GENOMIC DNA]</scope>
    <source>
        <strain evidence="3">ATCC 51573 / DSM 12127 / PCA</strain>
    </source>
</reference>
<dbReference type="InParanoid" id="Q749G8"/>
<dbReference type="STRING" id="243231.GSU2775"/>
<feature type="region of interest" description="Disordered" evidence="1">
    <location>
        <begin position="1"/>
        <end position="26"/>
    </location>
</feature>
<dbReference type="HOGENOM" id="CLU_2034738_0_0_7"/>
<keyword evidence="3" id="KW-1185">Reference proteome</keyword>
<sequence length="121" mass="13357">MRMTGGLGTMNNETAESGTGCPSNRRRTRNLAPLLCICFLLALPRAVPSHAGYPAPSEAQCREMVDSMLQTMKTVPVERERDRREARVVLDKAEKIVRDNRQKGASECETWAAIGKLVVGQ</sequence>
<feature type="compositionally biased region" description="Polar residues" evidence="1">
    <location>
        <begin position="9"/>
        <end position="22"/>
    </location>
</feature>
<reference evidence="2 3" key="2">
    <citation type="journal article" date="2012" name="BMC Genomics">
        <title>Comparative genomic analysis of Geobacter sulfurreducens KN400, a strain with enhanced capacity for extracellular electron transfer and electricity production.</title>
        <authorList>
            <person name="Butler J.E."/>
            <person name="Young N.D."/>
            <person name="Aklujkar M."/>
            <person name="Lovley D.R."/>
        </authorList>
    </citation>
    <scope>NUCLEOTIDE SEQUENCE [LARGE SCALE GENOMIC DNA]</scope>
    <source>
        <strain evidence="3">ATCC 51573 / DSM 12127 / PCA</strain>
    </source>
</reference>
<dbReference type="Proteomes" id="UP000000577">
    <property type="component" value="Chromosome"/>
</dbReference>
<dbReference type="RefSeq" id="WP_010943402.1">
    <property type="nucleotide sequence ID" value="NC_002939.5"/>
</dbReference>
<name>Q749G8_GEOSL</name>